<dbReference type="EMBL" id="RAPN01000001">
    <property type="protein sequence ID" value="RKD92861.1"/>
    <property type="molecule type" value="Genomic_DNA"/>
</dbReference>
<sequence>MIFFDEKEYTGAFKLKIESQLGPQISIPNQIKFGTIGSSMYQLNKSKINDLEKNWDDLETRSIFEKFENGLLLRINHRQKLSFISIPYTEITEIILKKGAEEITPFPFSPMMLLLALGVHIRYARYFRLHPSEYGITPMSLTVICSNDQLNLLSHGYNFYSEHRYFSEIKQRL</sequence>
<dbReference type="OrthoDB" id="1426706at2"/>
<organism evidence="1 2">
    <name type="scientific">Mangrovibacterium diazotrophicum</name>
    <dbReference type="NCBI Taxonomy" id="1261403"/>
    <lineage>
        <taxon>Bacteria</taxon>
        <taxon>Pseudomonadati</taxon>
        <taxon>Bacteroidota</taxon>
        <taxon>Bacteroidia</taxon>
        <taxon>Marinilabiliales</taxon>
        <taxon>Prolixibacteraceae</taxon>
        <taxon>Mangrovibacterium</taxon>
    </lineage>
</organism>
<comment type="caution">
    <text evidence="1">The sequence shown here is derived from an EMBL/GenBank/DDBJ whole genome shotgun (WGS) entry which is preliminary data.</text>
</comment>
<protein>
    <submittedName>
        <fullName evidence="1">Uncharacterized protein</fullName>
    </submittedName>
</protein>
<name>A0A419WBK8_9BACT</name>
<accession>A0A419WBK8</accession>
<evidence type="ECO:0000313" key="1">
    <source>
        <dbReference type="EMBL" id="RKD92861.1"/>
    </source>
</evidence>
<keyword evidence="2" id="KW-1185">Reference proteome</keyword>
<evidence type="ECO:0000313" key="2">
    <source>
        <dbReference type="Proteomes" id="UP000283387"/>
    </source>
</evidence>
<dbReference type="Proteomes" id="UP000283387">
    <property type="component" value="Unassembled WGS sequence"/>
</dbReference>
<reference evidence="1 2" key="1">
    <citation type="submission" date="2018-09" db="EMBL/GenBank/DDBJ databases">
        <title>Genomic Encyclopedia of Archaeal and Bacterial Type Strains, Phase II (KMG-II): from individual species to whole genera.</title>
        <authorList>
            <person name="Goeker M."/>
        </authorList>
    </citation>
    <scope>NUCLEOTIDE SEQUENCE [LARGE SCALE GENOMIC DNA]</scope>
    <source>
        <strain evidence="1 2">DSM 27148</strain>
    </source>
</reference>
<dbReference type="AlphaFoldDB" id="A0A419WBK8"/>
<dbReference type="RefSeq" id="WP_147377244.1">
    <property type="nucleotide sequence ID" value="NZ_RAPN01000001.1"/>
</dbReference>
<proteinExistence type="predicted"/>
<gene>
    <name evidence="1" type="ORF">BC643_3238</name>
</gene>